<dbReference type="STRING" id="1618443.UV73_C0004G0165"/>
<dbReference type="Proteomes" id="UP000034894">
    <property type="component" value="Unassembled WGS sequence"/>
</dbReference>
<gene>
    <name evidence="1" type="ORF">UV73_C0004G0165</name>
</gene>
<accession>A0A0G1GGT8</accession>
<dbReference type="EMBL" id="LCFP01000004">
    <property type="protein sequence ID" value="KKS98023.1"/>
    <property type="molecule type" value="Genomic_DNA"/>
</dbReference>
<reference evidence="1 2" key="1">
    <citation type="journal article" date="2015" name="Nature">
        <title>rRNA introns, odd ribosomes, and small enigmatic genomes across a large radiation of phyla.</title>
        <authorList>
            <person name="Brown C.T."/>
            <person name="Hug L.A."/>
            <person name="Thomas B.C."/>
            <person name="Sharon I."/>
            <person name="Castelle C.J."/>
            <person name="Singh A."/>
            <person name="Wilkins M.J."/>
            <person name="Williams K.H."/>
            <person name="Banfield J.F."/>
        </authorList>
    </citation>
    <scope>NUCLEOTIDE SEQUENCE [LARGE SCALE GENOMIC DNA]</scope>
</reference>
<evidence type="ECO:0000313" key="2">
    <source>
        <dbReference type="Proteomes" id="UP000034894"/>
    </source>
</evidence>
<name>A0A0G1GGT8_9BACT</name>
<dbReference type="AlphaFoldDB" id="A0A0G1GGT8"/>
<organism evidence="1 2">
    <name type="scientific">Candidatus Gottesmanbacteria bacterium GW2011_GWA2_43_14</name>
    <dbReference type="NCBI Taxonomy" id="1618443"/>
    <lineage>
        <taxon>Bacteria</taxon>
        <taxon>Candidatus Gottesmaniibacteriota</taxon>
    </lineage>
</organism>
<comment type="caution">
    <text evidence="1">The sequence shown here is derived from an EMBL/GenBank/DDBJ whole genome shotgun (WGS) entry which is preliminary data.</text>
</comment>
<proteinExistence type="predicted"/>
<evidence type="ECO:0000313" key="1">
    <source>
        <dbReference type="EMBL" id="KKS98023.1"/>
    </source>
</evidence>
<sequence length="569" mass="64763">MYSNEFDIHPLSLPWDQIGISKQLSITQQRVEKTIGPENKRQITGQITVVKTINAPHLLSRYLTSFFETESKTSFQGIIKAGVIDDSQDPAIRMINRNIAQEISLKYGRSVDILESRSDGSENLIGRLRNKILDLAENENWSKNAKRKALLALQTLLTERFNITTPDLNPDDRSIEYLDNHYSNLGGGAKATANLATLLGNYIMGKADLVPVNALCTYNDDDVIVGTMAVQDGIPIFEGYDFFEERNLLAKDPETVFIAGKYVGTTGNPVALLTKALETTSEIIQYLELDHQPNEKTSFYISEEGYCHFLTTTELTVALPTIINQFLARTPVTGFKLPQNYQDLWIFDLGNYTLTGEFSREFPFPTTGVGEFIVTGIMKTKFRNQDKKRKMVMEKPILHLRSEKLAEHNIYPGSLITSMTTSHISVDQRTLEAILYLNPARIHQKLIDFFKDDEITGRLILEEMPTIKAVRGKSAEMMEKYRKKIELYLTELEAENDAGPLVSAIRNLIEEVSDNNLKEINKTRNPNEDMAEKSLKYLNRFLEASKYWKLFCQLSWQLGQDDNQLQRTI</sequence>
<protein>
    <submittedName>
        <fullName evidence="1">Uncharacterized protein</fullName>
    </submittedName>
</protein>